<feature type="compositionally biased region" description="Acidic residues" evidence="1">
    <location>
        <begin position="739"/>
        <end position="787"/>
    </location>
</feature>
<feature type="region of interest" description="Disordered" evidence="1">
    <location>
        <begin position="723"/>
        <end position="796"/>
    </location>
</feature>
<gene>
    <name evidence="2" type="ORF">I206_05197</name>
    <name evidence="3" type="ORF">I206_107258</name>
</gene>
<dbReference type="KEGG" id="kpin:30173566"/>
<protein>
    <submittedName>
        <fullName evidence="2">Uncharacterized protein</fullName>
    </submittedName>
</protein>
<dbReference type="AlphaFoldDB" id="A0A1B9HYQ2"/>
<keyword evidence="4" id="KW-1185">Reference proteome</keyword>
<evidence type="ECO:0000313" key="3">
    <source>
        <dbReference type="EMBL" id="WWC73292.1"/>
    </source>
</evidence>
<dbReference type="OrthoDB" id="2240312at2759"/>
<dbReference type="GO" id="GO:0042790">
    <property type="term" value="P:nucleolar large rRNA transcription by RNA polymerase I"/>
    <property type="evidence" value="ECO:0007669"/>
    <property type="project" value="InterPro"/>
</dbReference>
<dbReference type="InterPro" id="IPR039601">
    <property type="entry name" value="Rrn5"/>
</dbReference>
<accession>A0A1B9HYQ2</accession>
<dbReference type="EMBL" id="KI894013">
    <property type="protein sequence ID" value="OCF48419.1"/>
    <property type="molecule type" value="Genomic_DNA"/>
</dbReference>
<dbReference type="GO" id="GO:0001181">
    <property type="term" value="F:RNA polymerase I general transcription initiation factor activity"/>
    <property type="evidence" value="ECO:0007669"/>
    <property type="project" value="TreeGrafter"/>
</dbReference>
<evidence type="ECO:0000256" key="1">
    <source>
        <dbReference type="SAM" id="MobiDB-lite"/>
    </source>
</evidence>
<dbReference type="EMBL" id="CP144528">
    <property type="protein sequence ID" value="WWC73292.1"/>
    <property type="molecule type" value="Genomic_DNA"/>
</dbReference>
<feature type="compositionally biased region" description="Basic and acidic residues" evidence="1">
    <location>
        <begin position="543"/>
        <end position="556"/>
    </location>
</feature>
<evidence type="ECO:0000313" key="4">
    <source>
        <dbReference type="Proteomes" id="UP000094020"/>
    </source>
</evidence>
<dbReference type="RefSeq" id="XP_019009638.1">
    <property type="nucleotide sequence ID" value="XM_019156920.1"/>
</dbReference>
<dbReference type="PANTHER" id="PTHR28079:SF1">
    <property type="entry name" value="RNA POLYMERASE I-SPECIFIC TRANSCRIPTION INITIATION FACTOR RRN5"/>
    <property type="match status" value="1"/>
</dbReference>
<evidence type="ECO:0000313" key="2">
    <source>
        <dbReference type="EMBL" id="OCF48419.1"/>
    </source>
</evidence>
<dbReference type="PANTHER" id="PTHR28079">
    <property type="entry name" value="RNA POLYMERASE I-SPECIFIC TRANSCRIPTION INITIATION FACTOR RRN5"/>
    <property type="match status" value="1"/>
</dbReference>
<reference evidence="2" key="3">
    <citation type="submission" date="2016-07" db="EMBL/GenBank/DDBJ databases">
        <title>Evolution of pathogenesis and genome organization in the Tremellales.</title>
        <authorList>
            <person name="Cuomo C."/>
            <person name="Litvintseva A."/>
            <person name="Heitman J."/>
            <person name="Chen Y."/>
            <person name="Sun S."/>
            <person name="Springer D."/>
            <person name="Dromer F."/>
            <person name="Young S."/>
            <person name="Zeng Q."/>
            <person name="Chapman S."/>
            <person name="Gujja S."/>
            <person name="Saif S."/>
            <person name="Birren B."/>
        </authorList>
    </citation>
    <scope>NUCLEOTIDE SEQUENCE</scope>
    <source>
        <strain evidence="2">CBS 10737</strain>
    </source>
</reference>
<dbReference type="GO" id="GO:0000500">
    <property type="term" value="C:RNA polymerase I upstream activating factor complex"/>
    <property type="evidence" value="ECO:0007669"/>
    <property type="project" value="InterPro"/>
</dbReference>
<dbReference type="GO" id="GO:0006361">
    <property type="term" value="P:transcription initiation at RNA polymerase I promoter"/>
    <property type="evidence" value="ECO:0007669"/>
    <property type="project" value="TreeGrafter"/>
</dbReference>
<sequence length="796" mass="91918">MTQSARSLEAEIPNESSSKWYINHLDAHITASKRQILGQTSILNPNKRSAYPTIVPPSNALWTPEEKEIFFASLRRHSRYRPDLISAQVGTKNEDEVDWYLDLLEYGAEITGQVDHNRRHEYPEPKIRYDGLRSWRKGLAPSARETSDRWIEIEEVLAKSVIKDIQQREEDELSIITKRNRRVEKRELAQKLEFIQDEDKLTPYKREKLFEEHPSYKGMENKWAIDDYLKEIDGVKLSELNGLMKPDWSTWYSDRIKPIKSFNYKPPPLDGENNNRYASPQERAEAEEADLETNAIAPKRVDPQGKIEMDQQNYLEIMAIPKKERTNEQRKLLTAITNRRRNREKYRIQKLMEEGMTKDEIDSAGGADAIFAGREKGDTAIAQPVSRRIKAKPESSAMVGKLRRMGMYDHLMMSGVEVFNFDMIRKVYKEQNPDRPSNISFSVLQGIHKLLVNELRRLIYHTLFVAEQAYLQRPGSEDDQAPEVEASHVHQVLLTLGLNHPGVTIIDFLERIFDEEGGDEQDREGTPRASDDDQDEDEGSEGSCDREDGTEEEKVSLRTHQFESSIFPPGEIPWHHLPHFDPDLNDQSTEDTEESYQVDEMSDAATELEGKELDDALVKLDEAHDATYERSLWKHVKKDTKGLDGDDRAEIWTMKYDGAKNDKSDQHLAEKGYISLLLSSDVARRKRKYIELIHCRYPTTRIKTLARANKRLKSNAWIIDSDSETEDEGGYVWNPNQEEREDYDSDISESDEGSQVSNDEDALDDEEQDELEDEKGDDAVDEDDGEFETEKGDPEE</sequence>
<organism evidence="2">
    <name type="scientific">Kwoniella pini CBS 10737</name>
    <dbReference type="NCBI Taxonomy" id="1296096"/>
    <lineage>
        <taxon>Eukaryota</taxon>
        <taxon>Fungi</taxon>
        <taxon>Dikarya</taxon>
        <taxon>Basidiomycota</taxon>
        <taxon>Agaricomycotina</taxon>
        <taxon>Tremellomycetes</taxon>
        <taxon>Tremellales</taxon>
        <taxon>Cryptococcaceae</taxon>
        <taxon>Kwoniella</taxon>
    </lineage>
</organism>
<dbReference type="STRING" id="1296096.A0A1B9HYQ2"/>
<dbReference type="GO" id="GO:0000182">
    <property type="term" value="F:rDNA binding"/>
    <property type="evidence" value="ECO:0007669"/>
    <property type="project" value="TreeGrafter"/>
</dbReference>
<name>A0A1B9HYQ2_9TREE</name>
<feature type="region of interest" description="Disordered" evidence="1">
    <location>
        <begin position="516"/>
        <end position="595"/>
    </location>
</feature>
<reference evidence="2" key="1">
    <citation type="submission" date="2013-07" db="EMBL/GenBank/DDBJ databases">
        <title>The Genome Sequence of Cryptococcus pinus CBS10737.</title>
        <authorList>
            <consortium name="The Broad Institute Genome Sequencing Platform"/>
            <person name="Cuomo C."/>
            <person name="Litvintseva A."/>
            <person name="Chen Y."/>
            <person name="Heitman J."/>
            <person name="Sun S."/>
            <person name="Springer D."/>
            <person name="Dromer F."/>
            <person name="Young S.K."/>
            <person name="Zeng Q."/>
            <person name="Gargeya S."/>
            <person name="Fitzgerald M."/>
            <person name="Abouelleil A."/>
            <person name="Alvarado L."/>
            <person name="Berlin A.M."/>
            <person name="Chapman S.B."/>
            <person name="Dewar J."/>
            <person name="Goldberg J."/>
            <person name="Griggs A."/>
            <person name="Gujja S."/>
            <person name="Hansen M."/>
            <person name="Howarth C."/>
            <person name="Imamovic A."/>
            <person name="Larimer J."/>
            <person name="McCowan C."/>
            <person name="Murphy C."/>
            <person name="Pearson M."/>
            <person name="Priest M."/>
            <person name="Roberts A."/>
            <person name="Saif S."/>
            <person name="Shea T."/>
            <person name="Sykes S."/>
            <person name="Wortman J."/>
            <person name="Nusbaum C."/>
            <person name="Birren B."/>
        </authorList>
    </citation>
    <scope>NUCLEOTIDE SEQUENCE [LARGE SCALE GENOMIC DNA]</scope>
    <source>
        <strain evidence="2">CBS 10737</strain>
    </source>
</reference>
<proteinExistence type="predicted"/>
<dbReference type="Proteomes" id="UP000094020">
    <property type="component" value="Chromosome 10"/>
</dbReference>
<reference evidence="3" key="2">
    <citation type="submission" date="2013-07" db="EMBL/GenBank/DDBJ databases">
        <authorList>
            <consortium name="The Broad Institute Genome Sequencing Platform"/>
            <person name="Cuomo C."/>
            <person name="Litvintseva A."/>
            <person name="Chen Y."/>
            <person name="Heitman J."/>
            <person name="Sun S."/>
            <person name="Springer D."/>
            <person name="Dromer F."/>
            <person name="Young S.K."/>
            <person name="Zeng Q."/>
            <person name="Gargeya S."/>
            <person name="Fitzgerald M."/>
            <person name="Abouelleil A."/>
            <person name="Alvarado L."/>
            <person name="Berlin A.M."/>
            <person name="Chapman S.B."/>
            <person name="Dewar J."/>
            <person name="Goldberg J."/>
            <person name="Griggs A."/>
            <person name="Gujja S."/>
            <person name="Hansen M."/>
            <person name="Howarth C."/>
            <person name="Imamovic A."/>
            <person name="Larimer J."/>
            <person name="McCowan C."/>
            <person name="Murphy C."/>
            <person name="Pearson M."/>
            <person name="Priest M."/>
            <person name="Roberts A."/>
            <person name="Saif S."/>
            <person name="Shea T."/>
            <person name="Sykes S."/>
            <person name="Wortman J."/>
            <person name="Nusbaum C."/>
            <person name="Birren B."/>
        </authorList>
    </citation>
    <scope>NUCLEOTIDE SEQUENCE</scope>
    <source>
        <strain evidence="3">CBS 10737</strain>
    </source>
</reference>
<reference evidence="3" key="4">
    <citation type="submission" date="2024-02" db="EMBL/GenBank/DDBJ databases">
        <title>Comparative genomics of Cryptococcus and Kwoniella reveals pathogenesis evolution and contrasting modes of karyotype evolution via chromosome fusion or intercentromeric recombination.</title>
        <authorList>
            <person name="Coelho M.A."/>
            <person name="David-Palma M."/>
            <person name="Shea T."/>
            <person name="Bowers K."/>
            <person name="McGinley-Smith S."/>
            <person name="Mohammad A.W."/>
            <person name="Gnirke A."/>
            <person name="Yurkov A.M."/>
            <person name="Nowrousian M."/>
            <person name="Sun S."/>
            <person name="Cuomo C.A."/>
            <person name="Heitman J."/>
        </authorList>
    </citation>
    <scope>NUCLEOTIDE SEQUENCE</scope>
    <source>
        <strain evidence="3">CBS 10737</strain>
    </source>
</reference>
<dbReference type="GeneID" id="30173566"/>